<gene>
    <name evidence="3" type="ORF">KI688_003551</name>
</gene>
<dbReference type="Pfam" id="PF12937">
    <property type="entry name" value="F-box-like"/>
    <property type="match status" value="1"/>
</dbReference>
<name>A0A9P7XQG4_9FUNG</name>
<dbReference type="InterPro" id="IPR001810">
    <property type="entry name" value="F-box_dom"/>
</dbReference>
<dbReference type="Gene3D" id="3.80.10.10">
    <property type="entry name" value="Ribonuclease Inhibitor"/>
    <property type="match status" value="1"/>
</dbReference>
<evidence type="ECO:0000256" key="1">
    <source>
        <dbReference type="SAM" id="MobiDB-lite"/>
    </source>
</evidence>
<feature type="region of interest" description="Disordered" evidence="1">
    <location>
        <begin position="624"/>
        <end position="694"/>
    </location>
</feature>
<sequence>METCPPEITHIIAEYLTKRALLHCLRVSKTWSEIFIPFLWRNFYAQEPRQLRAIDTPEFSAAVLRHGRHINSLHLGSYWHLKPFLQELPPPISPSKAPLDDKYTARTPTHIPCNCVQNLRKFELSIRRTKKEKTTNNSDLLLNLSTSPTPIFTFSLDVSLDDPPLVLWWLKNNPHILSLEFGGFNFELEWLLKRDRLLIGPSSSSSFSCAPLSSLTQLTPNLKDLALRYYHTYHGQLFRCKGEPLARFLFQVPETVETLTLSGRLEDVTDQTTPSTLAPSSHPVVDTTSPTKCTNPTNIEDHPPTHPLAVQRLSLELFTLSEDNPQHKTFLQSLGSLLRRCVRLRELSLGIHNTKHQDAIVSHIVSYLAEAKMLTTLSVKDTLADRTLARLLDRTRLVKEVVDTNNTNSTDVARLRGDEQDSQDQGKEDEQCGWRVIKLNSYTTLGPLSSAALAAQFPTLKSLDVLKCHSCPSQVLATLLTSSPGLETLTTIKNRKGGSDDYEYSYNFIDVRHLMERAPTISNGNTGQAATGWACTGLRTLKAAITNIPRPDCERTHYRARLMPARNGTEGLAGDVEAQALGIQREICRQLGRLKQLRVLWLGYETRDFKNLENYRVTLPERREELELPKKDPNDDDDDDEEEDVPMGEDEEEDEDEGEEGDDGDGDEEDEEGEEEDDDDEYDDGYDSNTDTDKYGNPLMYPLMFLNPDFQYSCLPLSLASGLDLMSNLKELRELNVEQMAHRIGLEEVQWMVANWPRLNRIIGLNVKDESIKAVEWLKKARPWIELPESVNSMRQSTWDYYYPPMRSY</sequence>
<feature type="compositionally biased region" description="Polar residues" evidence="1">
    <location>
        <begin position="270"/>
        <end position="279"/>
    </location>
</feature>
<organism evidence="3 4">
    <name type="scientific">Linnemannia hyalina</name>
    <dbReference type="NCBI Taxonomy" id="64524"/>
    <lineage>
        <taxon>Eukaryota</taxon>
        <taxon>Fungi</taxon>
        <taxon>Fungi incertae sedis</taxon>
        <taxon>Mucoromycota</taxon>
        <taxon>Mortierellomycotina</taxon>
        <taxon>Mortierellomycetes</taxon>
        <taxon>Mortierellales</taxon>
        <taxon>Mortierellaceae</taxon>
        <taxon>Linnemannia</taxon>
    </lineage>
</organism>
<protein>
    <recommendedName>
        <fullName evidence="2">F-box domain-containing protein</fullName>
    </recommendedName>
</protein>
<feature type="region of interest" description="Disordered" evidence="1">
    <location>
        <begin position="270"/>
        <end position="290"/>
    </location>
</feature>
<dbReference type="AlphaFoldDB" id="A0A9P7XQG4"/>
<accession>A0A9P7XQG4</accession>
<feature type="compositionally biased region" description="Acidic residues" evidence="1">
    <location>
        <begin position="634"/>
        <end position="686"/>
    </location>
</feature>
<dbReference type="InterPro" id="IPR032675">
    <property type="entry name" value="LRR_dom_sf"/>
</dbReference>
<dbReference type="OrthoDB" id="2405803at2759"/>
<keyword evidence="4" id="KW-1185">Reference proteome</keyword>
<reference evidence="3" key="1">
    <citation type="submission" date="2021-06" db="EMBL/GenBank/DDBJ databases">
        <title>Genome Sequence of Mortierella hyaline Strain SCG-10, a Cold-Adapted, Nitrate-Reducing Fungus Isolated from Soil in Minnesota, USA.</title>
        <authorList>
            <person name="Aldossari N."/>
        </authorList>
    </citation>
    <scope>NUCLEOTIDE SEQUENCE</scope>
    <source>
        <strain evidence="3">SCG-10</strain>
    </source>
</reference>
<feature type="domain" description="F-box" evidence="2">
    <location>
        <begin position="5"/>
        <end position="44"/>
    </location>
</feature>
<comment type="caution">
    <text evidence="3">The sequence shown here is derived from an EMBL/GenBank/DDBJ whole genome shotgun (WGS) entry which is preliminary data.</text>
</comment>
<feature type="compositionally biased region" description="Basic and acidic residues" evidence="1">
    <location>
        <begin position="413"/>
        <end position="429"/>
    </location>
</feature>
<dbReference type="SUPFAM" id="SSF52047">
    <property type="entry name" value="RNI-like"/>
    <property type="match status" value="1"/>
</dbReference>
<evidence type="ECO:0000313" key="4">
    <source>
        <dbReference type="Proteomes" id="UP000707451"/>
    </source>
</evidence>
<dbReference type="Proteomes" id="UP000707451">
    <property type="component" value="Unassembled WGS sequence"/>
</dbReference>
<feature type="compositionally biased region" description="Basic and acidic residues" evidence="1">
    <location>
        <begin position="624"/>
        <end position="633"/>
    </location>
</feature>
<feature type="region of interest" description="Disordered" evidence="1">
    <location>
        <begin position="409"/>
        <end position="429"/>
    </location>
</feature>
<dbReference type="EMBL" id="JAHRHY010000014">
    <property type="protein sequence ID" value="KAG9064363.1"/>
    <property type="molecule type" value="Genomic_DNA"/>
</dbReference>
<evidence type="ECO:0000259" key="2">
    <source>
        <dbReference type="Pfam" id="PF12937"/>
    </source>
</evidence>
<dbReference type="SUPFAM" id="SSF81383">
    <property type="entry name" value="F-box domain"/>
    <property type="match status" value="1"/>
</dbReference>
<proteinExistence type="predicted"/>
<evidence type="ECO:0000313" key="3">
    <source>
        <dbReference type="EMBL" id="KAG9064363.1"/>
    </source>
</evidence>
<dbReference type="InterPro" id="IPR036047">
    <property type="entry name" value="F-box-like_dom_sf"/>
</dbReference>